<dbReference type="AlphaFoldDB" id="A0A2U2B9E7"/>
<dbReference type="PANTHER" id="PTHR43265:SF1">
    <property type="entry name" value="ESTERASE ESTD"/>
    <property type="match status" value="1"/>
</dbReference>
<comment type="caution">
    <text evidence="4">The sequence shown here is derived from an EMBL/GenBank/DDBJ whole genome shotgun (WGS) entry which is preliminary data.</text>
</comment>
<keyword evidence="1" id="KW-0732">Signal</keyword>
<dbReference type="Proteomes" id="UP000244956">
    <property type="component" value="Unassembled WGS sequence"/>
</dbReference>
<feature type="chain" id="PRO_5015583024" evidence="1">
    <location>
        <begin position="20"/>
        <end position="311"/>
    </location>
</feature>
<dbReference type="GO" id="GO:0052689">
    <property type="term" value="F:carboxylic ester hydrolase activity"/>
    <property type="evidence" value="ECO:0007669"/>
    <property type="project" value="TreeGrafter"/>
</dbReference>
<organism evidence="4 5">
    <name type="scientific">Marinilabilia rubra</name>
    <dbReference type="NCBI Taxonomy" id="2162893"/>
    <lineage>
        <taxon>Bacteria</taxon>
        <taxon>Pseudomonadati</taxon>
        <taxon>Bacteroidota</taxon>
        <taxon>Bacteroidia</taxon>
        <taxon>Marinilabiliales</taxon>
        <taxon>Marinilabiliaceae</taxon>
        <taxon>Marinilabilia</taxon>
    </lineage>
</organism>
<dbReference type="OrthoDB" id="9809549at2"/>
<protein>
    <submittedName>
        <fullName evidence="4">Alpha/beta hydrolase</fullName>
    </submittedName>
</protein>
<evidence type="ECO:0000313" key="4">
    <source>
        <dbReference type="EMBL" id="PWD99699.1"/>
    </source>
</evidence>
<keyword evidence="5" id="KW-1185">Reference proteome</keyword>
<dbReference type="InterPro" id="IPR013595">
    <property type="entry name" value="Pept_S33_TAP-like_C"/>
</dbReference>
<dbReference type="Pfam" id="PF08386">
    <property type="entry name" value="Abhydrolase_4"/>
    <property type="match status" value="1"/>
</dbReference>
<feature type="domain" description="Peptidase S33 tripeptidyl aminopeptidase-like C-terminal" evidence="2">
    <location>
        <begin position="228"/>
        <end position="275"/>
    </location>
</feature>
<sequence length="311" mass="34247">MKLFTSALLLLVICSNIVAQTEEEPVTLETPTGNIEGTLWFPSSSGKIPVALIIAGSGPTDRNGNNPMMTNNSLKMLAEGLAGKNIASVRYDKRGIAQSRDAGPEEANIRFDNFVDDAKAWVDLIDEDSRFSEIIIIGHSEGSLIGMIASQKREVAKFISLEGGGIPAGDLLREQLKNQPPMVLNPSLPIIEQLEKGEMVDSVPQMLYSLFRPSVQPYMILWFKYNPQEEIAKLDKPILIVQGTTDIQTSISDAEKLAKANDNAEKLIVEGMNHILKDAEADRQKNIQTYNNPDLPLKEGLIESLAEFIKE</sequence>
<evidence type="ECO:0000256" key="1">
    <source>
        <dbReference type="SAM" id="SignalP"/>
    </source>
</evidence>
<feature type="domain" description="Serine aminopeptidase S33" evidence="3">
    <location>
        <begin position="75"/>
        <end position="153"/>
    </location>
</feature>
<keyword evidence="4" id="KW-0378">Hydrolase</keyword>
<reference evidence="4 5" key="1">
    <citation type="submission" date="2018-05" db="EMBL/GenBank/DDBJ databases">
        <title>Marinilabilia rubrum sp. nov., isolated from saltern sediment.</title>
        <authorList>
            <person name="Zhang R."/>
        </authorList>
    </citation>
    <scope>NUCLEOTIDE SEQUENCE [LARGE SCALE GENOMIC DNA]</scope>
    <source>
        <strain evidence="4 5">WTE16</strain>
    </source>
</reference>
<feature type="signal peptide" evidence="1">
    <location>
        <begin position="1"/>
        <end position="19"/>
    </location>
</feature>
<dbReference type="SUPFAM" id="SSF53474">
    <property type="entry name" value="alpha/beta-Hydrolases"/>
    <property type="match status" value="1"/>
</dbReference>
<dbReference type="PANTHER" id="PTHR43265">
    <property type="entry name" value="ESTERASE ESTD"/>
    <property type="match status" value="1"/>
</dbReference>
<evidence type="ECO:0000259" key="3">
    <source>
        <dbReference type="Pfam" id="PF12146"/>
    </source>
</evidence>
<evidence type="ECO:0000259" key="2">
    <source>
        <dbReference type="Pfam" id="PF08386"/>
    </source>
</evidence>
<proteinExistence type="predicted"/>
<evidence type="ECO:0000313" key="5">
    <source>
        <dbReference type="Proteomes" id="UP000244956"/>
    </source>
</evidence>
<dbReference type="Pfam" id="PF12146">
    <property type="entry name" value="Hydrolase_4"/>
    <property type="match status" value="1"/>
</dbReference>
<dbReference type="EMBL" id="QEWP01000006">
    <property type="protein sequence ID" value="PWD99699.1"/>
    <property type="molecule type" value="Genomic_DNA"/>
</dbReference>
<dbReference type="InterPro" id="IPR029058">
    <property type="entry name" value="AB_hydrolase_fold"/>
</dbReference>
<dbReference type="Gene3D" id="3.40.50.1820">
    <property type="entry name" value="alpha/beta hydrolase"/>
    <property type="match status" value="1"/>
</dbReference>
<name>A0A2U2B9E7_9BACT</name>
<gene>
    <name evidence="4" type="ORF">DDZ16_09650</name>
</gene>
<dbReference type="InterPro" id="IPR053145">
    <property type="entry name" value="AB_hydrolase_Est10"/>
</dbReference>
<accession>A0A2U2B9E7</accession>
<dbReference type="InterPro" id="IPR022742">
    <property type="entry name" value="Hydrolase_4"/>
</dbReference>
<dbReference type="RefSeq" id="WP_109264238.1">
    <property type="nucleotide sequence ID" value="NZ_QEWP01000006.1"/>
</dbReference>